<dbReference type="PROSITE" id="PS50053">
    <property type="entry name" value="UBIQUITIN_2"/>
    <property type="match status" value="1"/>
</dbReference>
<feature type="compositionally biased region" description="Acidic residues" evidence="1">
    <location>
        <begin position="129"/>
        <end position="143"/>
    </location>
</feature>
<dbReference type="EMBL" id="JALLBG020000183">
    <property type="protein sequence ID" value="KAL3760489.1"/>
    <property type="molecule type" value="Genomic_DNA"/>
</dbReference>
<feature type="compositionally biased region" description="Gly residues" evidence="1">
    <location>
        <begin position="223"/>
        <end position="232"/>
    </location>
</feature>
<sequence>MMSAAQSMMMLLVILLVSCCSLLHTVDASSSSSLPLRPLSFGFVRHQQQLQHQQHGDDGKSKVAASSALRHRYSDDKFMTTSSNNSNNNLLMYSLSVLRGGAMSATAATLQDADDESDLELGIDKQPQQDDDDEDEDDDEQDESATTTSTTTSNLPIKIHISTGLHSPLLDQHLEFSASSKRTLHSIKQAISKSMVGRPPISCIQLRYRGRLLEDDDATDDGVGVGGEGGGMTVNDILSHHDEDDDEDEDDDISNNNEDDEDEDDSIKLSLTADILPPIDARFGIEFRSKIVTLSTKEIIEAYCLNMAGMMYGQEEQQQSSLSTTTWNGEDNDGMGRIVSVEDEEEDGVSTTTTTGGKDASLNIRKRAAFLQKQFESMFTEETKQLIEEEHARVMKRKNIVDGGEVAASAAGGEDEEEIVYGLHSPTSSRSNAIRSARKGGRKGSKGGATMHVKKALQKNLNVNWADTTRNSLLFLFFGYFGGRNSFSRTFLLLSSPLCFFLQTRPVKVAMKQLFYTIGEPPGIILSLLPAPQQAIMSCDYGGLMKGLYGEKFLEGEEWLEMERLEMVEEEERNGDDDDDVVEEYNGDDEYDQYDDEPDSDGDY</sequence>
<reference evidence="4 5" key="1">
    <citation type="submission" date="2024-10" db="EMBL/GenBank/DDBJ databases">
        <title>Updated reference genomes for cyclostephanoid diatoms.</title>
        <authorList>
            <person name="Roberts W.R."/>
            <person name="Alverson A.J."/>
        </authorList>
    </citation>
    <scope>NUCLEOTIDE SEQUENCE [LARGE SCALE GENOMIC DNA]</scope>
    <source>
        <strain evidence="4 5">AJA232-27</strain>
    </source>
</reference>
<feature type="region of interest" description="Disordered" evidence="1">
    <location>
        <begin position="426"/>
        <end position="449"/>
    </location>
</feature>
<feature type="chain" id="PRO_5044892658" description="Ubiquitin-like domain-containing protein" evidence="2">
    <location>
        <begin position="29"/>
        <end position="604"/>
    </location>
</feature>
<proteinExistence type="predicted"/>
<evidence type="ECO:0000256" key="2">
    <source>
        <dbReference type="SAM" id="SignalP"/>
    </source>
</evidence>
<evidence type="ECO:0000259" key="3">
    <source>
        <dbReference type="PROSITE" id="PS50053"/>
    </source>
</evidence>
<feature type="domain" description="Ubiquitin-like" evidence="3">
    <location>
        <begin position="155"/>
        <end position="221"/>
    </location>
</feature>
<feature type="compositionally biased region" description="Low complexity" evidence="1">
    <location>
        <begin position="144"/>
        <end position="153"/>
    </location>
</feature>
<dbReference type="CDD" id="cd17039">
    <property type="entry name" value="Ubl_ubiquitin_like"/>
    <property type="match status" value="1"/>
</dbReference>
<feature type="compositionally biased region" description="Acidic residues" evidence="1">
    <location>
        <begin position="243"/>
        <end position="265"/>
    </location>
</feature>
<name>A0ABD3M8Z8_9STRA</name>
<feature type="compositionally biased region" description="Basic residues" evidence="1">
    <location>
        <begin position="436"/>
        <end position="445"/>
    </location>
</feature>
<feature type="region of interest" description="Disordered" evidence="1">
    <location>
        <begin position="219"/>
        <end position="266"/>
    </location>
</feature>
<organism evidence="4 5">
    <name type="scientific">Discostella pseudostelligera</name>
    <dbReference type="NCBI Taxonomy" id="259834"/>
    <lineage>
        <taxon>Eukaryota</taxon>
        <taxon>Sar</taxon>
        <taxon>Stramenopiles</taxon>
        <taxon>Ochrophyta</taxon>
        <taxon>Bacillariophyta</taxon>
        <taxon>Coscinodiscophyceae</taxon>
        <taxon>Thalassiosirophycidae</taxon>
        <taxon>Stephanodiscales</taxon>
        <taxon>Stephanodiscaceae</taxon>
        <taxon>Discostella</taxon>
    </lineage>
</organism>
<feature type="region of interest" description="Disordered" evidence="1">
    <location>
        <begin position="568"/>
        <end position="604"/>
    </location>
</feature>
<evidence type="ECO:0000313" key="4">
    <source>
        <dbReference type="EMBL" id="KAL3760489.1"/>
    </source>
</evidence>
<feature type="region of interest" description="Disordered" evidence="1">
    <location>
        <begin position="111"/>
        <end position="153"/>
    </location>
</feature>
<dbReference type="AlphaFoldDB" id="A0ABD3M8Z8"/>
<protein>
    <recommendedName>
        <fullName evidence="3">Ubiquitin-like domain-containing protein</fullName>
    </recommendedName>
</protein>
<keyword evidence="2" id="KW-0732">Signal</keyword>
<evidence type="ECO:0000256" key="1">
    <source>
        <dbReference type="SAM" id="MobiDB-lite"/>
    </source>
</evidence>
<gene>
    <name evidence="4" type="ORF">ACHAWU_007808</name>
</gene>
<feature type="signal peptide" evidence="2">
    <location>
        <begin position="1"/>
        <end position="28"/>
    </location>
</feature>
<accession>A0ABD3M8Z8</accession>
<dbReference type="Proteomes" id="UP001530293">
    <property type="component" value="Unassembled WGS sequence"/>
</dbReference>
<dbReference type="InterPro" id="IPR000626">
    <property type="entry name" value="Ubiquitin-like_dom"/>
</dbReference>
<keyword evidence="5" id="KW-1185">Reference proteome</keyword>
<feature type="compositionally biased region" description="Acidic residues" evidence="1">
    <location>
        <begin position="112"/>
        <end position="121"/>
    </location>
</feature>
<comment type="caution">
    <text evidence="4">The sequence shown here is derived from an EMBL/GenBank/DDBJ whole genome shotgun (WGS) entry which is preliminary data.</text>
</comment>
<evidence type="ECO:0000313" key="5">
    <source>
        <dbReference type="Proteomes" id="UP001530293"/>
    </source>
</evidence>